<dbReference type="EnsemblMetazoa" id="SMAR000473-RA">
    <property type="protein sequence ID" value="SMAR000473-PA"/>
    <property type="gene ID" value="SMAR000473"/>
</dbReference>
<keyword evidence="8" id="KW-0479">Metal-binding</keyword>
<dbReference type="PRINTS" id="PR00176">
    <property type="entry name" value="NANEUSMPORT"/>
</dbReference>
<keyword evidence="12" id="KW-1185">Reference proteome</keyword>
<feature type="transmembrane region" description="Helical" evidence="10">
    <location>
        <begin position="68"/>
        <end position="94"/>
    </location>
</feature>
<feature type="transmembrane region" description="Helical" evidence="10">
    <location>
        <begin position="219"/>
        <end position="239"/>
    </location>
</feature>
<dbReference type="GO" id="GO:0035725">
    <property type="term" value="P:sodium ion transmembrane transport"/>
    <property type="evidence" value="ECO:0007669"/>
    <property type="project" value="TreeGrafter"/>
</dbReference>
<feature type="transmembrane region" description="Helical" evidence="10">
    <location>
        <begin position="436"/>
        <end position="457"/>
    </location>
</feature>
<keyword evidence="8" id="KW-0915">Sodium</keyword>
<dbReference type="PANTHER" id="PTHR11616">
    <property type="entry name" value="SODIUM/CHLORIDE DEPENDENT TRANSPORTER"/>
    <property type="match status" value="1"/>
</dbReference>
<comment type="similarity">
    <text evidence="2">Belongs to the sodium:neurotransmitter symporter (SNF) (TC 2.A.22) family.</text>
</comment>
<evidence type="ECO:0000256" key="3">
    <source>
        <dbReference type="ARBA" id="ARBA00022448"/>
    </source>
</evidence>
<dbReference type="GO" id="GO:0015293">
    <property type="term" value="F:symporter activity"/>
    <property type="evidence" value="ECO:0007669"/>
    <property type="project" value="UniProtKB-KW"/>
</dbReference>
<evidence type="ECO:0000256" key="10">
    <source>
        <dbReference type="SAM" id="Phobius"/>
    </source>
</evidence>
<evidence type="ECO:0008006" key="13">
    <source>
        <dbReference type="Google" id="ProtNLM"/>
    </source>
</evidence>
<feature type="transmembrane region" description="Helical" evidence="10">
    <location>
        <begin position="355"/>
        <end position="378"/>
    </location>
</feature>
<dbReference type="AlphaFoldDB" id="T1IHZ1"/>
<evidence type="ECO:0000256" key="5">
    <source>
        <dbReference type="ARBA" id="ARBA00022847"/>
    </source>
</evidence>
<feature type="binding site" evidence="8">
    <location>
        <position position="51"/>
    </location>
    <ligand>
        <name>Na(+)</name>
        <dbReference type="ChEBI" id="CHEBI:29101"/>
        <label>1</label>
    </ligand>
</feature>
<evidence type="ECO:0000256" key="4">
    <source>
        <dbReference type="ARBA" id="ARBA00022692"/>
    </source>
</evidence>
<keyword evidence="9" id="KW-1015">Disulfide bond</keyword>
<feature type="transmembrane region" description="Helical" evidence="10">
    <location>
        <begin position="190"/>
        <end position="207"/>
    </location>
</feature>
<evidence type="ECO:0000256" key="6">
    <source>
        <dbReference type="ARBA" id="ARBA00022989"/>
    </source>
</evidence>
<dbReference type="EMBL" id="JH430051">
    <property type="status" value="NOT_ANNOTATED_CDS"/>
    <property type="molecule type" value="Genomic_DNA"/>
</dbReference>
<feature type="binding site" evidence="8">
    <location>
        <position position="44"/>
    </location>
    <ligand>
        <name>Na(+)</name>
        <dbReference type="ChEBI" id="CHEBI:29101"/>
        <label>2</label>
    </ligand>
</feature>
<evidence type="ECO:0000313" key="12">
    <source>
        <dbReference type="Proteomes" id="UP000014500"/>
    </source>
</evidence>
<dbReference type="HOGENOM" id="CLU_006855_9_5_1"/>
<dbReference type="eggNOG" id="KOG3660">
    <property type="taxonomic scope" value="Eukaryota"/>
</dbReference>
<name>T1IHZ1_STRMM</name>
<keyword evidence="4 10" id="KW-0812">Transmembrane</keyword>
<proteinExistence type="inferred from homology"/>
<keyword evidence="3" id="KW-0813">Transport</keyword>
<feature type="binding site" evidence="8">
    <location>
        <position position="376"/>
    </location>
    <ligand>
        <name>Na(+)</name>
        <dbReference type="ChEBI" id="CHEBI:29101"/>
        <label>1</label>
    </ligand>
</feature>
<dbReference type="GO" id="GO:0046872">
    <property type="term" value="F:metal ion binding"/>
    <property type="evidence" value="ECO:0007669"/>
    <property type="project" value="UniProtKB-KW"/>
</dbReference>
<dbReference type="SUPFAM" id="SSF161070">
    <property type="entry name" value="SNF-like"/>
    <property type="match status" value="1"/>
</dbReference>
<feature type="binding site" evidence="8">
    <location>
        <position position="275"/>
    </location>
    <ligand>
        <name>Na(+)</name>
        <dbReference type="ChEBI" id="CHEBI:29101"/>
        <label>1</label>
    </ligand>
</feature>
<feature type="binding site" evidence="8">
    <location>
        <position position="380"/>
    </location>
    <ligand>
        <name>Na(+)</name>
        <dbReference type="ChEBI" id="CHEBI:29101"/>
        <label>1</label>
    </ligand>
</feature>
<dbReference type="Proteomes" id="UP000014500">
    <property type="component" value="Unassembled WGS sequence"/>
</dbReference>
<feature type="transmembrane region" description="Helical" evidence="10">
    <location>
        <begin position="477"/>
        <end position="503"/>
    </location>
</feature>
<keyword evidence="5" id="KW-0769">Symport</keyword>
<evidence type="ECO:0000256" key="9">
    <source>
        <dbReference type="PIRSR" id="PIRSR600175-2"/>
    </source>
</evidence>
<dbReference type="OMA" id="FINPGFQ"/>
<dbReference type="InterPro" id="IPR000175">
    <property type="entry name" value="Na/ntran_symport"/>
</dbReference>
<dbReference type="InterPro" id="IPR037272">
    <property type="entry name" value="SNS_sf"/>
</dbReference>
<dbReference type="GO" id="GO:0006865">
    <property type="term" value="P:amino acid transport"/>
    <property type="evidence" value="ECO:0007669"/>
    <property type="project" value="TreeGrafter"/>
</dbReference>
<dbReference type="PROSITE" id="PS50267">
    <property type="entry name" value="NA_NEUROTRAN_SYMP_3"/>
    <property type="match status" value="1"/>
</dbReference>
<reference evidence="11" key="2">
    <citation type="submission" date="2015-02" db="UniProtKB">
        <authorList>
            <consortium name="EnsemblMetazoa"/>
        </authorList>
    </citation>
    <scope>IDENTIFICATION</scope>
</reference>
<feature type="binding site" evidence="8">
    <location>
        <position position="47"/>
    </location>
    <ligand>
        <name>Na(+)</name>
        <dbReference type="ChEBI" id="CHEBI:29101"/>
        <label>1</label>
    </ligand>
</feature>
<dbReference type="PANTHER" id="PTHR11616:SF236">
    <property type="entry name" value="TRANSPORTER"/>
    <property type="match status" value="1"/>
</dbReference>
<evidence type="ECO:0000256" key="1">
    <source>
        <dbReference type="ARBA" id="ARBA00004141"/>
    </source>
</evidence>
<dbReference type="GO" id="GO:0005886">
    <property type="term" value="C:plasma membrane"/>
    <property type="evidence" value="ECO:0007669"/>
    <property type="project" value="TreeGrafter"/>
</dbReference>
<reference evidence="12" key="1">
    <citation type="submission" date="2011-05" db="EMBL/GenBank/DDBJ databases">
        <authorList>
            <person name="Richards S.R."/>
            <person name="Qu J."/>
            <person name="Jiang H."/>
            <person name="Jhangiani S.N."/>
            <person name="Agravi P."/>
            <person name="Goodspeed R."/>
            <person name="Gross S."/>
            <person name="Mandapat C."/>
            <person name="Jackson L."/>
            <person name="Mathew T."/>
            <person name="Pu L."/>
            <person name="Thornton R."/>
            <person name="Saada N."/>
            <person name="Wilczek-Boney K.B."/>
            <person name="Lee S."/>
            <person name="Kovar C."/>
            <person name="Wu Y."/>
            <person name="Scherer S.E."/>
            <person name="Worley K.C."/>
            <person name="Muzny D.M."/>
            <person name="Gibbs R."/>
        </authorList>
    </citation>
    <scope>NUCLEOTIDE SEQUENCE</scope>
    <source>
        <strain evidence="12">Brora</strain>
    </source>
</reference>
<keyword evidence="6 10" id="KW-1133">Transmembrane helix</keyword>
<organism evidence="11 12">
    <name type="scientific">Strigamia maritima</name>
    <name type="common">European centipede</name>
    <name type="synonym">Geophilus maritimus</name>
    <dbReference type="NCBI Taxonomy" id="126957"/>
    <lineage>
        <taxon>Eukaryota</taxon>
        <taxon>Metazoa</taxon>
        <taxon>Ecdysozoa</taxon>
        <taxon>Arthropoda</taxon>
        <taxon>Myriapoda</taxon>
        <taxon>Chilopoda</taxon>
        <taxon>Pleurostigmophora</taxon>
        <taxon>Geophilomorpha</taxon>
        <taxon>Linotaeniidae</taxon>
        <taxon>Strigamia</taxon>
    </lineage>
</organism>
<feature type="transmembrane region" description="Helical" evidence="10">
    <location>
        <begin position="300"/>
        <end position="322"/>
    </location>
</feature>
<comment type="subcellular location">
    <subcellularLocation>
        <location evidence="1">Membrane</location>
        <topology evidence="1">Multi-pass membrane protein</topology>
    </subcellularLocation>
</comment>
<evidence type="ECO:0000313" key="11">
    <source>
        <dbReference type="EnsemblMetazoa" id="SMAR000473-PA"/>
    </source>
</evidence>
<dbReference type="PhylomeDB" id="T1IHZ1"/>
<evidence type="ECO:0000256" key="2">
    <source>
        <dbReference type="ARBA" id="ARBA00006459"/>
    </source>
</evidence>
<evidence type="ECO:0000256" key="7">
    <source>
        <dbReference type="ARBA" id="ARBA00023136"/>
    </source>
</evidence>
<protein>
    <recommendedName>
        <fullName evidence="13">Transporter</fullName>
    </recommendedName>
</protein>
<dbReference type="Pfam" id="PF00209">
    <property type="entry name" value="SNF"/>
    <property type="match status" value="1"/>
</dbReference>
<feature type="transmembrane region" description="Helical" evidence="10">
    <location>
        <begin position="543"/>
        <end position="568"/>
    </location>
</feature>
<sequence>MVWHIPGIRMPLSVVVPNSAAASNKAPERGHWGSKAEFILSCVGMSVGMGNVWRFPYQVFKNGGGVGIAASIVSMFVALYYNMFMVYALIYFVFCFSPTLPWSECGLWGGPDDKCYIRGTNPCESDKRVQDLIHKVLRAAHHFRNTTPSIQNLNDTAKPCTGYESAGTKFWKRYILNLEPHTSISNVGNIQWRVLVALIVSWILIFLCIGRGIKTSGKVVYVTAIFPYCVLIVLFIMGINLDGAGTGLDYLFVPDWSKLATAHVWSAAASQMFFSLNVAYGGVIMFSSYNHFQNKVKTDAMIVTTMDTFTSLIASVVIFSIVGNMAHTMNLKWAENNHDLIQSGPGLAFEVVPEAILNLGIPHLWCALFMLMLVALAIDSEFAYVETFLTAIYDELPVFRRHKVLTCGAVCTVCCLIGISFTTQGGMYVLEFIDMFCAGNSALIVGIFEMISIFWIYGLRNFLDDTQFMLGKRPGYYWRICWTIVDPILLMMWMAVGIVGGACSNARNKLLPIGPDCHMIMFCFAMYGWSSMQQFRGESYPDWAIGVGVLFTILTIISIPIYFVYYIVKNRKGVNLKDAFRPAEDWGPSDPYMRSIYKEWKAKEPRPGTQVRSLPNFAGLMPAPDMLQPTESRAAMDEALKHVENNVNRGRRTTASMTLAW</sequence>
<evidence type="ECO:0000256" key="8">
    <source>
        <dbReference type="PIRSR" id="PIRSR600175-1"/>
    </source>
</evidence>
<feature type="disulfide bond" evidence="9">
    <location>
        <begin position="105"/>
        <end position="115"/>
    </location>
</feature>
<accession>T1IHZ1</accession>
<feature type="transmembrane region" description="Helical" evidence="10">
    <location>
        <begin position="259"/>
        <end position="280"/>
    </location>
</feature>
<feature type="binding site" evidence="8">
    <location>
        <position position="379"/>
    </location>
    <ligand>
        <name>Na(+)</name>
        <dbReference type="ChEBI" id="CHEBI:29101"/>
        <label>1</label>
    </ligand>
</feature>
<keyword evidence="7 10" id="KW-0472">Membrane</keyword>